<proteinExistence type="predicted"/>
<keyword evidence="3" id="KW-1185">Reference proteome</keyword>
<reference evidence="2 3" key="1">
    <citation type="submission" date="2024-02" db="EMBL/GenBank/DDBJ databases">
        <authorList>
            <person name="Chen Y."/>
            <person name="Shah S."/>
            <person name="Dougan E. K."/>
            <person name="Thang M."/>
            <person name="Chan C."/>
        </authorList>
    </citation>
    <scope>NUCLEOTIDE SEQUENCE [LARGE SCALE GENOMIC DNA]</scope>
</reference>
<feature type="compositionally biased region" description="Pro residues" evidence="1">
    <location>
        <begin position="451"/>
        <end position="467"/>
    </location>
</feature>
<feature type="region of interest" description="Disordered" evidence="1">
    <location>
        <begin position="20"/>
        <end position="43"/>
    </location>
</feature>
<feature type="compositionally biased region" description="Low complexity" evidence="1">
    <location>
        <begin position="571"/>
        <end position="596"/>
    </location>
</feature>
<feature type="region of interest" description="Disordered" evidence="1">
    <location>
        <begin position="393"/>
        <end position="416"/>
    </location>
</feature>
<dbReference type="EMBL" id="CAXAMN010001414">
    <property type="protein sequence ID" value="CAK8994181.1"/>
    <property type="molecule type" value="Genomic_DNA"/>
</dbReference>
<feature type="compositionally biased region" description="Basic residues" evidence="1">
    <location>
        <begin position="475"/>
        <end position="487"/>
    </location>
</feature>
<organism evidence="2 3">
    <name type="scientific">Durusdinium trenchii</name>
    <dbReference type="NCBI Taxonomy" id="1381693"/>
    <lineage>
        <taxon>Eukaryota</taxon>
        <taxon>Sar</taxon>
        <taxon>Alveolata</taxon>
        <taxon>Dinophyceae</taxon>
        <taxon>Suessiales</taxon>
        <taxon>Symbiodiniaceae</taxon>
        <taxon>Durusdinium</taxon>
    </lineage>
</organism>
<feature type="region of interest" description="Disordered" evidence="1">
    <location>
        <begin position="195"/>
        <end position="229"/>
    </location>
</feature>
<accession>A0ABP0HVC9</accession>
<gene>
    <name evidence="2" type="ORF">CCMP2556_LOCUS3541</name>
</gene>
<sequence>MPAAQVARAWLQMVRGHKDPEAARAGVERCPERSPPPVLRTGSLTDLCGSLTEGESDQPSEATPKAARFSQQLEMELERADVNEDWGFCWRPRKRRWILESLKTNSVASAWNERQRELGLKSLELRSTLLEANGSDQKCLIQQELNEALRLRLIFLLPDLSLQEAEFDRSSAIRKLECKVKNSFLEVSAVDSQDERRNFSDPGPVVKQSTSSSTPPDPRDHAPMSPAPAGYVTESEAVSELIGTTALIAHLNDRGAAAFNGKFCRIEAFDPHVRRYVVKVYADEGPVTAKLRLENLILPGTTAPVAPVAAAPVEAAMPEALPEGMYFEGYNPWTWPPSAPSLDPFDPLSWSMGGGAMMPWPYGADAMDAQVHGPCLPMTSLPPLSTTPLTCGPSGGLPFSPPMAEQPLPVPLPPFPVDQPVTVHTHQVLEQQLIQEHTQNQKLLTPKSDPHQPPLDDAPPEPLAEPPPEPDEGPKRRRRRRGKRKSQKTGAEPAESEASSHAGDAMDADDPIPGSTAAAPVAVDPPWRPQLPATAEPRAAPGRSTEPGEGAEEAPAPRPSATSWRPSLSFARSPAPAKAAPAAPAAAPASAANTTAEADEASQAAEWQPSLRRKKKGATDHLGAGMNRCVGMYGKMDLIKFQAWPWHWMICFFVVSFFQDPTSYCN</sequence>
<name>A0ABP0HVC9_9DINO</name>
<evidence type="ECO:0000256" key="1">
    <source>
        <dbReference type="SAM" id="MobiDB-lite"/>
    </source>
</evidence>
<feature type="region of interest" description="Disordered" evidence="1">
    <location>
        <begin position="444"/>
        <end position="621"/>
    </location>
</feature>
<feature type="compositionally biased region" description="Basic and acidic residues" evidence="1">
    <location>
        <begin position="20"/>
        <end position="32"/>
    </location>
</feature>
<evidence type="ECO:0000313" key="3">
    <source>
        <dbReference type="Proteomes" id="UP001642484"/>
    </source>
</evidence>
<protein>
    <submittedName>
        <fullName evidence="2">Uncharacterized protein</fullName>
    </submittedName>
</protein>
<dbReference type="Proteomes" id="UP001642484">
    <property type="component" value="Unassembled WGS sequence"/>
</dbReference>
<evidence type="ECO:0000313" key="2">
    <source>
        <dbReference type="EMBL" id="CAK8994181.1"/>
    </source>
</evidence>
<feature type="compositionally biased region" description="Low complexity" evidence="1">
    <location>
        <begin position="491"/>
        <end position="500"/>
    </location>
</feature>
<comment type="caution">
    <text evidence="2">The sequence shown here is derived from an EMBL/GenBank/DDBJ whole genome shotgun (WGS) entry which is preliminary data.</text>
</comment>